<feature type="signal peptide" evidence="2">
    <location>
        <begin position="1"/>
        <end position="23"/>
    </location>
</feature>
<dbReference type="Proteomes" id="UP000321424">
    <property type="component" value="Unassembled WGS sequence"/>
</dbReference>
<dbReference type="Pfam" id="PF03713">
    <property type="entry name" value="DUF305"/>
    <property type="match status" value="1"/>
</dbReference>
<accession>A0A511M7D3</accession>
<sequence>MYKRSRTMKLGFTAFAVAVVALAGCGNDDEPAEMPAMTSGTTMPGMPHESAVPGNASRSDFNDADVTFLQMMYPHHAQAVEMADLVPSRSQDQRVLDLAAAIKQAQGPEMEQISTLLQQFGKPAPSADTMGHDMEGMMSQQQMSELKAMSGPEFDRMWLTMMIEHHSGAIDMAKKEQNTGTNADAKKIADAVVSSQQSEIDRMKGILGQN</sequence>
<gene>
    <name evidence="4" type="ORF">NN4_10380</name>
</gene>
<name>A0A511M7D3_9NOCA</name>
<protein>
    <recommendedName>
        <fullName evidence="3">DUF305 domain-containing protein</fullName>
    </recommendedName>
</protein>
<dbReference type="InterPro" id="IPR012347">
    <property type="entry name" value="Ferritin-like"/>
</dbReference>
<evidence type="ECO:0000259" key="3">
    <source>
        <dbReference type="Pfam" id="PF03713"/>
    </source>
</evidence>
<feature type="domain" description="DUF305" evidence="3">
    <location>
        <begin position="65"/>
        <end position="207"/>
    </location>
</feature>
<comment type="caution">
    <text evidence="4">The sequence shown here is derived from an EMBL/GenBank/DDBJ whole genome shotgun (WGS) entry which is preliminary data.</text>
</comment>
<dbReference type="PROSITE" id="PS51257">
    <property type="entry name" value="PROKAR_LIPOPROTEIN"/>
    <property type="match status" value="1"/>
</dbReference>
<keyword evidence="5" id="KW-1185">Reference proteome</keyword>
<dbReference type="PANTHER" id="PTHR36933:SF1">
    <property type="entry name" value="SLL0788 PROTEIN"/>
    <property type="match status" value="1"/>
</dbReference>
<dbReference type="EMBL" id="BJXA01000003">
    <property type="protein sequence ID" value="GEM36519.1"/>
    <property type="molecule type" value="Genomic_DNA"/>
</dbReference>
<evidence type="ECO:0000256" key="2">
    <source>
        <dbReference type="SAM" id="SignalP"/>
    </source>
</evidence>
<keyword evidence="2" id="KW-0732">Signal</keyword>
<reference evidence="4 5" key="1">
    <citation type="submission" date="2019-07" db="EMBL/GenBank/DDBJ databases">
        <title>Whole genome shotgun sequence of Nocardia ninae NBRC 108245.</title>
        <authorList>
            <person name="Hosoyama A."/>
            <person name="Uohara A."/>
            <person name="Ohji S."/>
            <person name="Ichikawa N."/>
        </authorList>
    </citation>
    <scope>NUCLEOTIDE SEQUENCE [LARGE SCALE GENOMIC DNA]</scope>
    <source>
        <strain evidence="4 5">NBRC 108245</strain>
    </source>
</reference>
<dbReference type="PANTHER" id="PTHR36933">
    <property type="entry name" value="SLL0788 PROTEIN"/>
    <property type="match status" value="1"/>
</dbReference>
<dbReference type="AlphaFoldDB" id="A0A511M7D3"/>
<dbReference type="OrthoDB" id="26872at2"/>
<dbReference type="InterPro" id="IPR005183">
    <property type="entry name" value="DUF305_CopM-like"/>
</dbReference>
<evidence type="ECO:0000313" key="4">
    <source>
        <dbReference type="EMBL" id="GEM36519.1"/>
    </source>
</evidence>
<feature type="region of interest" description="Disordered" evidence="1">
    <location>
        <begin position="39"/>
        <end position="59"/>
    </location>
</feature>
<dbReference type="Gene3D" id="1.20.1260.10">
    <property type="match status" value="1"/>
</dbReference>
<evidence type="ECO:0000256" key="1">
    <source>
        <dbReference type="SAM" id="MobiDB-lite"/>
    </source>
</evidence>
<proteinExistence type="predicted"/>
<feature type="chain" id="PRO_5021873190" description="DUF305 domain-containing protein" evidence="2">
    <location>
        <begin position="24"/>
        <end position="210"/>
    </location>
</feature>
<organism evidence="4 5">
    <name type="scientific">Nocardia ninae NBRC 108245</name>
    <dbReference type="NCBI Taxonomy" id="1210091"/>
    <lineage>
        <taxon>Bacteria</taxon>
        <taxon>Bacillati</taxon>
        <taxon>Actinomycetota</taxon>
        <taxon>Actinomycetes</taxon>
        <taxon>Mycobacteriales</taxon>
        <taxon>Nocardiaceae</taxon>
        <taxon>Nocardia</taxon>
    </lineage>
</organism>
<evidence type="ECO:0000313" key="5">
    <source>
        <dbReference type="Proteomes" id="UP000321424"/>
    </source>
</evidence>